<feature type="compositionally biased region" description="Basic and acidic residues" evidence="1">
    <location>
        <begin position="53"/>
        <end position="63"/>
    </location>
</feature>
<gene>
    <name evidence="3" type="ORF">B0T22DRAFT_481297</name>
</gene>
<feature type="region of interest" description="Disordered" evidence="1">
    <location>
        <begin position="50"/>
        <end position="71"/>
    </location>
</feature>
<evidence type="ECO:0000313" key="3">
    <source>
        <dbReference type="EMBL" id="KAK3690118.1"/>
    </source>
</evidence>
<evidence type="ECO:0000313" key="4">
    <source>
        <dbReference type="Proteomes" id="UP001270362"/>
    </source>
</evidence>
<reference evidence="3" key="2">
    <citation type="submission" date="2023-06" db="EMBL/GenBank/DDBJ databases">
        <authorList>
            <consortium name="Lawrence Berkeley National Laboratory"/>
            <person name="Haridas S."/>
            <person name="Hensen N."/>
            <person name="Bonometti L."/>
            <person name="Westerberg I."/>
            <person name="Brannstrom I.O."/>
            <person name="Guillou S."/>
            <person name="Cros-Aarteil S."/>
            <person name="Calhoun S."/>
            <person name="Kuo A."/>
            <person name="Mondo S."/>
            <person name="Pangilinan J."/>
            <person name="Riley R."/>
            <person name="Labutti K."/>
            <person name="Andreopoulos B."/>
            <person name="Lipzen A."/>
            <person name="Chen C."/>
            <person name="Yanf M."/>
            <person name="Daum C."/>
            <person name="Ng V."/>
            <person name="Clum A."/>
            <person name="Steindorff A."/>
            <person name="Ohm R."/>
            <person name="Martin F."/>
            <person name="Silar P."/>
            <person name="Natvig D."/>
            <person name="Lalanne C."/>
            <person name="Gautier V."/>
            <person name="Ament-Velasquez S.L."/>
            <person name="Kruys A."/>
            <person name="Hutchinson M.I."/>
            <person name="Powell A.J."/>
            <person name="Barry K."/>
            <person name="Miller A.N."/>
            <person name="Grigoriev I.V."/>
            <person name="Debuchy R."/>
            <person name="Gladieux P."/>
            <person name="Thoren M.H."/>
            <person name="Johannesson H."/>
        </authorList>
    </citation>
    <scope>NUCLEOTIDE SEQUENCE</scope>
    <source>
        <strain evidence="3">CBS 314.62</strain>
    </source>
</reference>
<keyword evidence="2" id="KW-0472">Membrane</keyword>
<evidence type="ECO:0000256" key="2">
    <source>
        <dbReference type="SAM" id="Phobius"/>
    </source>
</evidence>
<dbReference type="EMBL" id="JAULSO010000002">
    <property type="protein sequence ID" value="KAK3690118.1"/>
    <property type="molecule type" value="Genomic_DNA"/>
</dbReference>
<dbReference type="AlphaFoldDB" id="A0AAE0XCK7"/>
<organism evidence="3 4">
    <name type="scientific">Podospora appendiculata</name>
    <dbReference type="NCBI Taxonomy" id="314037"/>
    <lineage>
        <taxon>Eukaryota</taxon>
        <taxon>Fungi</taxon>
        <taxon>Dikarya</taxon>
        <taxon>Ascomycota</taxon>
        <taxon>Pezizomycotina</taxon>
        <taxon>Sordariomycetes</taxon>
        <taxon>Sordariomycetidae</taxon>
        <taxon>Sordariales</taxon>
        <taxon>Podosporaceae</taxon>
        <taxon>Podospora</taxon>
    </lineage>
</organism>
<comment type="caution">
    <text evidence="3">The sequence shown here is derived from an EMBL/GenBank/DDBJ whole genome shotgun (WGS) entry which is preliminary data.</text>
</comment>
<feature type="compositionally biased region" description="Low complexity" evidence="1">
    <location>
        <begin position="1"/>
        <end position="14"/>
    </location>
</feature>
<keyword evidence="2" id="KW-0812">Transmembrane</keyword>
<accession>A0AAE0XCK7</accession>
<evidence type="ECO:0000256" key="1">
    <source>
        <dbReference type="SAM" id="MobiDB-lite"/>
    </source>
</evidence>
<protein>
    <submittedName>
        <fullName evidence="3">Uncharacterized protein</fullName>
    </submittedName>
</protein>
<proteinExistence type="predicted"/>
<sequence>MSPSSSSSSSSSSFSDDHHLDSDNPATEASFSAVPFRDIDYNTFPIELSTEAAGERYEEDHDPQSPPPQQHRTENLRILVLWMIALPLLLCALYICIEFIRNHRTPVDYPLAEPGHR</sequence>
<keyword evidence="2" id="KW-1133">Transmembrane helix</keyword>
<feature type="region of interest" description="Disordered" evidence="1">
    <location>
        <begin position="1"/>
        <end position="27"/>
    </location>
</feature>
<keyword evidence="4" id="KW-1185">Reference proteome</keyword>
<feature type="transmembrane region" description="Helical" evidence="2">
    <location>
        <begin position="76"/>
        <end position="97"/>
    </location>
</feature>
<reference evidence="3" key="1">
    <citation type="journal article" date="2023" name="Mol. Phylogenet. Evol.">
        <title>Genome-scale phylogeny and comparative genomics of the fungal order Sordariales.</title>
        <authorList>
            <person name="Hensen N."/>
            <person name="Bonometti L."/>
            <person name="Westerberg I."/>
            <person name="Brannstrom I.O."/>
            <person name="Guillou S."/>
            <person name="Cros-Aarteil S."/>
            <person name="Calhoun S."/>
            <person name="Haridas S."/>
            <person name="Kuo A."/>
            <person name="Mondo S."/>
            <person name="Pangilinan J."/>
            <person name="Riley R."/>
            <person name="LaButti K."/>
            <person name="Andreopoulos B."/>
            <person name="Lipzen A."/>
            <person name="Chen C."/>
            <person name="Yan M."/>
            <person name="Daum C."/>
            <person name="Ng V."/>
            <person name="Clum A."/>
            <person name="Steindorff A."/>
            <person name="Ohm R.A."/>
            <person name="Martin F."/>
            <person name="Silar P."/>
            <person name="Natvig D.O."/>
            <person name="Lalanne C."/>
            <person name="Gautier V."/>
            <person name="Ament-Velasquez S.L."/>
            <person name="Kruys A."/>
            <person name="Hutchinson M.I."/>
            <person name="Powell A.J."/>
            <person name="Barry K."/>
            <person name="Miller A.N."/>
            <person name="Grigoriev I.V."/>
            <person name="Debuchy R."/>
            <person name="Gladieux P."/>
            <person name="Hiltunen Thoren M."/>
            <person name="Johannesson H."/>
        </authorList>
    </citation>
    <scope>NUCLEOTIDE SEQUENCE</scope>
    <source>
        <strain evidence="3">CBS 314.62</strain>
    </source>
</reference>
<name>A0AAE0XCK7_9PEZI</name>
<dbReference type="Proteomes" id="UP001270362">
    <property type="component" value="Unassembled WGS sequence"/>
</dbReference>